<organism evidence="1 2">
    <name type="scientific">Hymenolepis diminuta</name>
    <name type="common">Rat tapeworm</name>
    <dbReference type="NCBI Taxonomy" id="6216"/>
    <lineage>
        <taxon>Eukaryota</taxon>
        <taxon>Metazoa</taxon>
        <taxon>Spiralia</taxon>
        <taxon>Lophotrochozoa</taxon>
        <taxon>Platyhelminthes</taxon>
        <taxon>Cestoda</taxon>
        <taxon>Eucestoda</taxon>
        <taxon>Cyclophyllidea</taxon>
        <taxon>Hymenolepididae</taxon>
        <taxon>Hymenolepis</taxon>
    </lineage>
</organism>
<accession>A0A564YNX7</accession>
<evidence type="ECO:0000313" key="1">
    <source>
        <dbReference type="EMBL" id="VUZ48244.1"/>
    </source>
</evidence>
<name>A0A564YNX7_HYMDI</name>
<keyword evidence="2" id="KW-1185">Reference proteome</keyword>
<reference evidence="1 2" key="1">
    <citation type="submission" date="2019-07" db="EMBL/GenBank/DDBJ databases">
        <authorList>
            <person name="Jastrzebski P J."/>
            <person name="Paukszto L."/>
            <person name="Jastrzebski P J."/>
        </authorList>
    </citation>
    <scope>NUCLEOTIDE SEQUENCE [LARGE SCALE GENOMIC DNA]</scope>
    <source>
        <strain evidence="1 2">WMS-il1</strain>
    </source>
</reference>
<protein>
    <submittedName>
        <fullName evidence="1">Uncharacterized protein</fullName>
    </submittedName>
</protein>
<sequence length="76" mass="8712">MLIVVYSIHIGLRKSLCSTFWNCFALLAASYSLSFSDLVLVRQFLRFVNSQIGNFGSCFTDKASRNVGFKHPRIRY</sequence>
<evidence type="ECO:0000313" key="2">
    <source>
        <dbReference type="Proteomes" id="UP000321570"/>
    </source>
</evidence>
<proteinExistence type="predicted"/>
<dbReference type="AlphaFoldDB" id="A0A564YNX7"/>
<gene>
    <name evidence="1" type="ORF">WMSIL1_LOCUS7542</name>
</gene>
<dbReference type="Proteomes" id="UP000321570">
    <property type="component" value="Unassembled WGS sequence"/>
</dbReference>
<dbReference type="EMBL" id="CABIJS010000277">
    <property type="protein sequence ID" value="VUZ48244.1"/>
    <property type="molecule type" value="Genomic_DNA"/>
</dbReference>